<comment type="caution">
    <text evidence="2">The sequence shown here is derived from an EMBL/GenBank/DDBJ whole genome shotgun (WGS) entry which is preliminary data.</text>
</comment>
<feature type="compositionally biased region" description="Basic and acidic residues" evidence="1">
    <location>
        <begin position="78"/>
        <end position="99"/>
    </location>
</feature>
<evidence type="ECO:0000313" key="3">
    <source>
        <dbReference type="Proteomes" id="UP000887013"/>
    </source>
</evidence>
<dbReference type="AlphaFoldDB" id="A0A8X6QG22"/>
<reference evidence="2" key="1">
    <citation type="submission" date="2020-08" db="EMBL/GenBank/DDBJ databases">
        <title>Multicomponent nature underlies the extraordinary mechanical properties of spider dragline silk.</title>
        <authorList>
            <person name="Kono N."/>
            <person name="Nakamura H."/>
            <person name="Mori M."/>
            <person name="Yoshida Y."/>
            <person name="Ohtoshi R."/>
            <person name="Malay A.D."/>
            <person name="Moran D.A.P."/>
            <person name="Tomita M."/>
            <person name="Numata K."/>
            <person name="Arakawa K."/>
        </authorList>
    </citation>
    <scope>NUCLEOTIDE SEQUENCE</scope>
</reference>
<dbReference type="EMBL" id="BMAW01081201">
    <property type="protein sequence ID" value="GFU23346.1"/>
    <property type="molecule type" value="Genomic_DNA"/>
</dbReference>
<dbReference type="Proteomes" id="UP000887013">
    <property type="component" value="Unassembled WGS sequence"/>
</dbReference>
<evidence type="ECO:0000313" key="2">
    <source>
        <dbReference type="EMBL" id="GFU23346.1"/>
    </source>
</evidence>
<gene>
    <name evidence="2" type="ORF">NPIL_131621</name>
</gene>
<organism evidence="2 3">
    <name type="scientific">Nephila pilipes</name>
    <name type="common">Giant wood spider</name>
    <name type="synonym">Nephila maculata</name>
    <dbReference type="NCBI Taxonomy" id="299642"/>
    <lineage>
        <taxon>Eukaryota</taxon>
        <taxon>Metazoa</taxon>
        <taxon>Ecdysozoa</taxon>
        <taxon>Arthropoda</taxon>
        <taxon>Chelicerata</taxon>
        <taxon>Arachnida</taxon>
        <taxon>Araneae</taxon>
        <taxon>Araneomorphae</taxon>
        <taxon>Entelegynae</taxon>
        <taxon>Araneoidea</taxon>
        <taxon>Nephilidae</taxon>
        <taxon>Nephila</taxon>
    </lineage>
</organism>
<proteinExistence type="predicted"/>
<keyword evidence="3" id="KW-1185">Reference proteome</keyword>
<protein>
    <submittedName>
        <fullName evidence="2">Uncharacterized protein</fullName>
    </submittedName>
</protein>
<evidence type="ECO:0000256" key="1">
    <source>
        <dbReference type="SAM" id="MobiDB-lite"/>
    </source>
</evidence>
<sequence length="126" mass="14444">MAVLSENINYAWLVKVYRGVVLQRVAELELVLEKFCCVIASQEDSITFECLRICSTHRGQVRKIVVNARRDKKKGKRVEKCSGGDDGEILQKRNEDGGAKKQISSFAKFMRIITESEWKTDTVDRF</sequence>
<feature type="region of interest" description="Disordered" evidence="1">
    <location>
        <begin position="75"/>
        <end position="99"/>
    </location>
</feature>
<name>A0A8X6QG22_NEPPI</name>
<accession>A0A8X6QG22</accession>